<evidence type="ECO:0000313" key="1">
    <source>
        <dbReference type="EMBL" id="QJA94784.1"/>
    </source>
</evidence>
<organism evidence="1">
    <name type="scientific">viral metagenome</name>
    <dbReference type="NCBI Taxonomy" id="1070528"/>
    <lineage>
        <taxon>unclassified sequences</taxon>
        <taxon>metagenomes</taxon>
        <taxon>organismal metagenomes</taxon>
    </lineage>
</organism>
<protein>
    <recommendedName>
        <fullName evidence="2">Lipoprotein</fullName>
    </recommendedName>
</protein>
<sequence>MREILLLITLVLLLGCSIRVAKITTIIEEVKTTPNSVSTKQEQTHIELEEYKLLKR</sequence>
<dbReference type="AlphaFoldDB" id="A0A6M3LN30"/>
<dbReference type="PROSITE" id="PS51257">
    <property type="entry name" value="PROKAR_LIPOPROTEIN"/>
    <property type="match status" value="1"/>
</dbReference>
<accession>A0A6M3LN30</accession>
<gene>
    <name evidence="1" type="ORF">MM415B03741_0007</name>
</gene>
<name>A0A6M3LN30_9ZZZZ</name>
<dbReference type="EMBL" id="MT143260">
    <property type="protein sequence ID" value="QJA94784.1"/>
    <property type="molecule type" value="Genomic_DNA"/>
</dbReference>
<evidence type="ECO:0008006" key="2">
    <source>
        <dbReference type="Google" id="ProtNLM"/>
    </source>
</evidence>
<proteinExistence type="predicted"/>
<reference evidence="1" key="1">
    <citation type="submission" date="2020-03" db="EMBL/GenBank/DDBJ databases">
        <title>The deep terrestrial virosphere.</title>
        <authorList>
            <person name="Holmfeldt K."/>
            <person name="Nilsson E."/>
            <person name="Simone D."/>
            <person name="Lopez-Fernandez M."/>
            <person name="Wu X."/>
            <person name="de Brujin I."/>
            <person name="Lundin D."/>
            <person name="Andersson A."/>
            <person name="Bertilsson S."/>
            <person name="Dopson M."/>
        </authorList>
    </citation>
    <scope>NUCLEOTIDE SEQUENCE</scope>
    <source>
        <strain evidence="1">MM415B03741</strain>
    </source>
</reference>